<dbReference type="AlphaFoldDB" id="A0AA44CJX5"/>
<evidence type="ECO:0000313" key="2">
    <source>
        <dbReference type="Proteomes" id="UP000712947"/>
    </source>
</evidence>
<accession>A0AA44CJX5</accession>
<dbReference type="RefSeq" id="WP_080987607.1">
    <property type="nucleotide sequence ID" value="NZ_CABHYJ010000072.1"/>
</dbReference>
<evidence type="ECO:0000313" key="1">
    <source>
        <dbReference type="EMBL" id="NIL22162.1"/>
    </source>
</evidence>
<reference evidence="1" key="1">
    <citation type="submission" date="2020-03" db="EMBL/GenBank/DDBJ databases">
        <authorList>
            <person name="Kislichkina A."/>
            <person name="Dentovskaya S."/>
            <person name="Shaikhutdinov R."/>
            <person name="Ivanov S."/>
            <person name="Sizova A."/>
            <person name="Solomentsev V."/>
            <person name="Bogun A."/>
        </authorList>
    </citation>
    <scope>NUCLEOTIDE SEQUENCE</scope>
    <source>
        <strain evidence="1">SCPM-O-B-7610</strain>
    </source>
</reference>
<comment type="caution">
    <text evidence="1">The sequence shown here is derived from an EMBL/GenBank/DDBJ whole genome shotgun (WGS) entry which is preliminary data.</text>
</comment>
<protein>
    <submittedName>
        <fullName evidence="1">Uncharacterized protein</fullName>
    </submittedName>
</protein>
<dbReference type="EMBL" id="JAASAI010000004">
    <property type="protein sequence ID" value="NIL22162.1"/>
    <property type="molecule type" value="Genomic_DNA"/>
</dbReference>
<organism evidence="1 2">
    <name type="scientific">Yersinia mollaretii</name>
    <dbReference type="NCBI Taxonomy" id="33060"/>
    <lineage>
        <taxon>Bacteria</taxon>
        <taxon>Pseudomonadati</taxon>
        <taxon>Pseudomonadota</taxon>
        <taxon>Gammaproteobacteria</taxon>
        <taxon>Enterobacterales</taxon>
        <taxon>Yersiniaceae</taxon>
        <taxon>Yersinia</taxon>
    </lineage>
</organism>
<sequence length="422" mass="48564">MTQQEIASTFALFNKIQYVGTAPNRAVALERYQENFELLKEWRVLYADNTKEGPFRLRRQYFGQTGFVSTVFRGRSIWIIDSDVIANQGTLPFKIGMGTHLDTNSASYIRALAYKPQPAPSLYNVCDALSDTFSIGEMSDFNPYLYLWEVQSNRSQHSIKRIRETISAIAAIKLIKAPLTIDWRQKYQEVYRLVAEKEADIFLAKFYADIDLGHGDGIESLVDMMEIILLKTKIIEHSSNRSAQNKLEELLIAMDSQMSTFMFRELVICADILFKSKKTQLSEKINSLQNQKKPLALIRNCARDMSMIRMLDQMTNTYTDNNGSSFYIGNLITFDKDVRDIIEITELNAIALHQNSSATFPIYNTEIQNWLSKQLGEKRLERLSFLFSFKAFASRAKNRSHSSIKEQLIEDRAQLLSLLVRK</sequence>
<dbReference type="Proteomes" id="UP000712947">
    <property type="component" value="Unassembled WGS sequence"/>
</dbReference>
<name>A0AA44CJX5_YERMO</name>
<gene>
    <name evidence="1" type="ORF">HB991_06485</name>
</gene>
<proteinExistence type="predicted"/>